<gene>
    <name evidence="2" type="ORF">PG999_010549</name>
</gene>
<dbReference type="SMART" id="SM00860">
    <property type="entry name" value="SMI1_KNR4"/>
    <property type="match status" value="1"/>
</dbReference>
<dbReference type="Pfam" id="PF09346">
    <property type="entry name" value="SMI1_KNR4"/>
    <property type="match status" value="1"/>
</dbReference>
<accession>A0AAW0QC13</accession>
<dbReference type="InterPro" id="IPR037883">
    <property type="entry name" value="Knr4/Smi1-like_sf"/>
</dbReference>
<reference evidence="2 3" key="1">
    <citation type="submission" date="2023-01" db="EMBL/GenBank/DDBJ databases">
        <title>Analysis of 21 Apiospora genomes using comparative genomics revels a genus with tremendous synthesis potential of carbohydrate active enzymes and secondary metabolites.</title>
        <authorList>
            <person name="Sorensen T."/>
        </authorList>
    </citation>
    <scope>NUCLEOTIDE SEQUENCE [LARGE SCALE GENOMIC DNA]</scope>
    <source>
        <strain evidence="2 3">CBS 117206</strain>
    </source>
</reference>
<keyword evidence="3" id="KW-1185">Reference proteome</keyword>
<dbReference type="Gene3D" id="3.40.1580.10">
    <property type="entry name" value="SMI1/KNR4-like"/>
    <property type="match status" value="1"/>
</dbReference>
<name>A0AAW0QC13_9PEZI</name>
<comment type="caution">
    <text evidence="2">The sequence shown here is derived from an EMBL/GenBank/DDBJ whole genome shotgun (WGS) entry which is preliminary data.</text>
</comment>
<feature type="domain" description="Knr4/Smi1-like" evidence="1">
    <location>
        <begin position="261"/>
        <end position="448"/>
    </location>
</feature>
<evidence type="ECO:0000259" key="1">
    <source>
        <dbReference type="SMART" id="SM00860"/>
    </source>
</evidence>
<dbReference type="AlphaFoldDB" id="A0AAW0QC13"/>
<dbReference type="InterPro" id="IPR018958">
    <property type="entry name" value="Knr4/Smi1-like_dom"/>
</dbReference>
<organism evidence="2 3">
    <name type="scientific">Apiospora kogelbergensis</name>
    <dbReference type="NCBI Taxonomy" id="1337665"/>
    <lineage>
        <taxon>Eukaryota</taxon>
        <taxon>Fungi</taxon>
        <taxon>Dikarya</taxon>
        <taxon>Ascomycota</taxon>
        <taxon>Pezizomycotina</taxon>
        <taxon>Sordariomycetes</taxon>
        <taxon>Xylariomycetidae</taxon>
        <taxon>Amphisphaeriales</taxon>
        <taxon>Apiosporaceae</taxon>
        <taxon>Apiospora</taxon>
    </lineage>
</organism>
<sequence>MMALNVDPNNIRLWRDLPRVENSLYRRAAEFAVLGEIETARNLVNVLCKAGATIDDFGGTDERLAVAWKASGLRPNGITDEWVQQVAEEMKGTYEHCSPQEPLVKALDNSLKLSHGSQAGQPETTMSLRSGVKVPESMDRGRLTVSDLDATSTDLAKKVAAGWNDRMINGLLIAEQLWPYFNRGLLADAVGISAQALKSKGESLLQAYSDRLNHGYVANGLESKTMRELLEIGENNTLRGAGVEHWEETGDDVPETYFSQPATEEQISALETRLKIDLPQDYKEFLRITNGFGSGNGLDDGIYNGLFPDPELYTVEKVAWLSEEWIGLPCEFFEIPRELEDPYKNEKGERITWSTALPLFDRVIRVGERDIDDLWLVPPKLVHEAKGTYLKMLENGDEMQKKILKNAIRDFAGSVEEFEKLEWCFVKNTVGSGPEMNVYSSFRAYLESLIDASAECRV</sequence>
<proteinExistence type="predicted"/>
<evidence type="ECO:0000313" key="2">
    <source>
        <dbReference type="EMBL" id="KAK8100175.1"/>
    </source>
</evidence>
<protein>
    <recommendedName>
        <fullName evidence="1">Knr4/Smi1-like domain-containing protein</fullName>
    </recommendedName>
</protein>
<evidence type="ECO:0000313" key="3">
    <source>
        <dbReference type="Proteomes" id="UP001392437"/>
    </source>
</evidence>
<dbReference type="EMBL" id="JAQQWP010000009">
    <property type="protein sequence ID" value="KAK8100175.1"/>
    <property type="molecule type" value="Genomic_DNA"/>
</dbReference>
<dbReference type="Proteomes" id="UP001392437">
    <property type="component" value="Unassembled WGS sequence"/>
</dbReference>
<dbReference type="SUPFAM" id="SSF160631">
    <property type="entry name" value="SMI1/KNR4-like"/>
    <property type="match status" value="1"/>
</dbReference>